<feature type="compositionally biased region" description="Low complexity" evidence="15">
    <location>
        <begin position="1151"/>
        <end position="1173"/>
    </location>
</feature>
<dbReference type="OrthoDB" id="164902at2759"/>
<evidence type="ECO:0000256" key="1">
    <source>
        <dbReference type="ARBA" id="ARBA00003813"/>
    </source>
</evidence>
<dbReference type="InterPro" id="IPR027417">
    <property type="entry name" value="P-loop_NTPase"/>
</dbReference>
<dbReference type="GO" id="GO:0043138">
    <property type="term" value="F:3'-5' DNA helicase activity"/>
    <property type="evidence" value="ECO:0007669"/>
    <property type="project" value="InterPro"/>
</dbReference>
<feature type="compositionally biased region" description="Basic residues" evidence="15">
    <location>
        <begin position="1131"/>
        <end position="1141"/>
    </location>
</feature>
<dbReference type="GO" id="GO:0016787">
    <property type="term" value="F:hydrolase activity"/>
    <property type="evidence" value="ECO:0007669"/>
    <property type="project" value="UniProtKB-KW"/>
</dbReference>
<dbReference type="FunFam" id="3.40.50.300:FF:001992">
    <property type="entry name" value="ATP-dependent RNA helicase, putative"/>
    <property type="match status" value="1"/>
</dbReference>
<evidence type="ECO:0000256" key="12">
    <source>
        <dbReference type="ARBA" id="ARBA00023242"/>
    </source>
</evidence>
<dbReference type="InterPro" id="IPR006935">
    <property type="entry name" value="Helicase/UvrB_N"/>
</dbReference>
<feature type="region of interest" description="Disordered" evidence="15">
    <location>
        <begin position="1028"/>
        <end position="1233"/>
    </location>
</feature>
<keyword evidence="12" id="KW-0539">Nucleus</keyword>
<name>A0A6G1I7L9_9PEZI</name>
<evidence type="ECO:0000256" key="7">
    <source>
        <dbReference type="ARBA" id="ARBA00022801"/>
    </source>
</evidence>
<keyword evidence="5" id="KW-0547">Nucleotide-binding</keyword>
<dbReference type="GO" id="GO:0000400">
    <property type="term" value="F:four-way junction DNA binding"/>
    <property type="evidence" value="ECO:0007669"/>
    <property type="project" value="TreeGrafter"/>
</dbReference>
<gene>
    <name evidence="18" type="ORF">EJ06DRAFT_547057</name>
</gene>
<organism evidence="18 19">
    <name type="scientific">Trichodelitschia bisporula</name>
    <dbReference type="NCBI Taxonomy" id="703511"/>
    <lineage>
        <taxon>Eukaryota</taxon>
        <taxon>Fungi</taxon>
        <taxon>Dikarya</taxon>
        <taxon>Ascomycota</taxon>
        <taxon>Pezizomycotina</taxon>
        <taxon>Dothideomycetes</taxon>
        <taxon>Dothideomycetes incertae sedis</taxon>
        <taxon>Phaeotrichales</taxon>
        <taxon>Phaeotrichaceae</taxon>
        <taxon>Trichodelitschia</taxon>
    </lineage>
</organism>
<dbReference type="GO" id="GO:0005524">
    <property type="term" value="F:ATP binding"/>
    <property type="evidence" value="ECO:0007669"/>
    <property type="project" value="UniProtKB-UniRule"/>
</dbReference>
<keyword evidence="8" id="KW-0347">Helicase</keyword>
<dbReference type="Gene3D" id="1.20.1320.20">
    <property type="entry name" value="hef helicase domain"/>
    <property type="match status" value="1"/>
</dbReference>
<feature type="compositionally biased region" description="Polar residues" evidence="15">
    <location>
        <begin position="1209"/>
        <end position="1221"/>
    </location>
</feature>
<keyword evidence="11" id="KW-0234">DNA repair</keyword>
<evidence type="ECO:0000256" key="6">
    <source>
        <dbReference type="ARBA" id="ARBA00022763"/>
    </source>
</evidence>
<feature type="region of interest" description="Disordered" evidence="15">
    <location>
        <begin position="1250"/>
        <end position="1290"/>
    </location>
</feature>
<keyword evidence="19" id="KW-1185">Reference proteome</keyword>
<keyword evidence="9" id="KW-0067">ATP-binding</keyword>
<keyword evidence="7 18" id="KW-0378">Hydrolase</keyword>
<dbReference type="Pfam" id="PF00271">
    <property type="entry name" value="Helicase_C"/>
    <property type="match status" value="1"/>
</dbReference>
<dbReference type="SUPFAM" id="SSF52540">
    <property type="entry name" value="P-loop containing nucleoside triphosphate hydrolases"/>
    <property type="match status" value="1"/>
</dbReference>
<evidence type="ECO:0000256" key="2">
    <source>
        <dbReference type="ARBA" id="ARBA00004123"/>
    </source>
</evidence>
<dbReference type="Gene3D" id="3.40.50.300">
    <property type="entry name" value="P-loop containing nucleotide triphosphate hydrolases"/>
    <property type="match status" value="2"/>
</dbReference>
<evidence type="ECO:0000256" key="3">
    <source>
        <dbReference type="ARBA" id="ARBA00009889"/>
    </source>
</evidence>
<dbReference type="CDD" id="cd18033">
    <property type="entry name" value="DEXDc_FANCM"/>
    <property type="match status" value="1"/>
</dbReference>
<dbReference type="PANTHER" id="PTHR14025:SF20">
    <property type="entry name" value="FANCONI ANEMIA GROUP M PROTEIN"/>
    <property type="match status" value="1"/>
</dbReference>
<dbReference type="GO" id="GO:0045003">
    <property type="term" value="P:double-strand break repair via synthesis-dependent strand annealing"/>
    <property type="evidence" value="ECO:0007669"/>
    <property type="project" value="TreeGrafter"/>
</dbReference>
<reference evidence="18" key="1">
    <citation type="journal article" date="2020" name="Stud. Mycol.">
        <title>101 Dothideomycetes genomes: a test case for predicting lifestyles and emergence of pathogens.</title>
        <authorList>
            <person name="Haridas S."/>
            <person name="Albert R."/>
            <person name="Binder M."/>
            <person name="Bloem J."/>
            <person name="Labutti K."/>
            <person name="Salamov A."/>
            <person name="Andreopoulos B."/>
            <person name="Baker S."/>
            <person name="Barry K."/>
            <person name="Bills G."/>
            <person name="Bluhm B."/>
            <person name="Cannon C."/>
            <person name="Castanera R."/>
            <person name="Culley D."/>
            <person name="Daum C."/>
            <person name="Ezra D."/>
            <person name="Gonzalez J."/>
            <person name="Henrissat B."/>
            <person name="Kuo A."/>
            <person name="Liang C."/>
            <person name="Lipzen A."/>
            <person name="Lutzoni F."/>
            <person name="Magnuson J."/>
            <person name="Mondo S."/>
            <person name="Nolan M."/>
            <person name="Ohm R."/>
            <person name="Pangilinan J."/>
            <person name="Park H.-J."/>
            <person name="Ramirez L."/>
            <person name="Alfaro M."/>
            <person name="Sun H."/>
            <person name="Tritt A."/>
            <person name="Yoshinaga Y."/>
            <person name="Zwiers L.-H."/>
            <person name="Turgeon B."/>
            <person name="Goodwin S."/>
            <person name="Spatafora J."/>
            <person name="Crous P."/>
            <person name="Grigoriev I."/>
        </authorList>
    </citation>
    <scope>NUCLEOTIDE SEQUENCE</scope>
    <source>
        <strain evidence="18">CBS 262.69</strain>
    </source>
</reference>
<evidence type="ECO:0000256" key="8">
    <source>
        <dbReference type="ARBA" id="ARBA00022806"/>
    </source>
</evidence>
<evidence type="ECO:0000259" key="17">
    <source>
        <dbReference type="PROSITE" id="PS51194"/>
    </source>
</evidence>
<feature type="compositionally biased region" description="Low complexity" evidence="15">
    <location>
        <begin position="1264"/>
        <end position="1280"/>
    </location>
</feature>
<evidence type="ECO:0000256" key="15">
    <source>
        <dbReference type="SAM" id="MobiDB-lite"/>
    </source>
</evidence>
<protein>
    <recommendedName>
        <fullName evidence="14">ATP-dependent DNA helicase</fullName>
        <ecNumber evidence="14">3.6.4.12</ecNumber>
    </recommendedName>
</protein>
<dbReference type="GO" id="GO:0036297">
    <property type="term" value="P:interstrand cross-link repair"/>
    <property type="evidence" value="ECO:0007669"/>
    <property type="project" value="TreeGrafter"/>
</dbReference>
<feature type="domain" description="Helicase C-terminal" evidence="17">
    <location>
        <begin position="620"/>
        <end position="787"/>
    </location>
</feature>
<sequence length="1290" mass="142431">MSDSEDYGESDDEALIIAATQVEEAQRNAFAASPRPAKKAKLFGQPFKPNGLAPPILPPKPSALRPAARNPFEPVRPTIPNGNAVRGPGTIQSGPFKGPLWRKEDASNSQQAVVTPIGPSEDYIQETDSDDEAMVEVASRVESAATAMTTQSRPKSVPMTDLEAAEELANLPSDAFSDPGISPPQQRQEPVYISSSQPQQPDPAPRPRIRAPLHGLRQTTLFGGNVQMPASQANKRLNFPAPPKEEPPTHHKLNTDELLTWVYPTNLGKTRDYQFNIVQKGLFNNLLVALPTGLGKTFIAATIMLNWWRWTKDAQIVFVAPTKPLVEQQVQACFNIAGIPRSDTTMLTGDVHSSLRAEEWQSKRVFFMTPQTFLNDLTTGTADPKKIVLVVVDEAHRGTGGYAYVKVIKFIRRFNESFRVLALTATPGGNVETVQHVIDGLDISHIEIRTEQSLDIREYVHKRRIDKLSFENSDEMLEVMDLYSKAVKPVLEVINGQNAYWVKDPLQLTPYGLTMARQQWNNSDAGRHAAMPVKGMVNAIMTLLASIAHSMELLKYHGIGPFYQALKNFREETHTSNKSKWRKKIDEHPDFERMMVRLQAWTSDPEFVGHPKLVAAKEEILNHFMDAGEGTDREQSSTRIMLFAHFRDSAEEIAKVLGRHAPMIRPHVFVGQASSKNSEGMSQKKQLQIIEDFKSGKFNVLIATSIGEEGLDIGEVDLIICYDSKSSPIRMLQRMGRTGRKRAGKIIFLQMKGKEEDDAAKAMDSYEKVQDMIAAGDRFHYHEDLARRIIPRDVNPRVDMRPVEIPIENTQRTPSNFLPVPTKRARGTKAPKRPPKKFHMPDGVRTGFTTASAIDGDDVDLPLKAPKRKRKEPEPDLSNEPVEFPTLEEVVLNEEDTAQLETRFQYAAFGGDDDVVSYPRLDTHPLHQRSLAPTRYVPHGQVTKALVDTLKRVAEVDRFTTQKWFVVHDEDWEPDAGDIVVEDRLPLRPASDAEDRLSPGPGLGVAGRPLLRSASVAVDSDDLESLSQLVGAPAPPRPQPTATAMARPLPRSASVVVDSDDLESLSQLVRPPPPPRPQPPSTTRPRPAAPIELDLTSSQSAFEALPSVADLVGPATPPRAAPNRRQTTFTPHRRHVPRSPPRRQPNPPLRRQPASRPARPSRPAAHPSRPAPRTLSSMLSPSDFDPELEAEEAPPSSPPGSEPGYGGPVQQSILLGSTDTPRGSRAFDATDEAEVDSDMVGFVVDDDAPIEIESSSAPVGTSPVVQRGARGRGRAVVESSSGEEESDDEL</sequence>
<feature type="region of interest" description="Disordered" evidence="15">
    <location>
        <begin position="172"/>
        <end position="209"/>
    </location>
</feature>
<evidence type="ECO:0000256" key="14">
    <source>
        <dbReference type="RuleBase" id="RU367027"/>
    </source>
</evidence>
<dbReference type="InterPro" id="IPR014001">
    <property type="entry name" value="Helicase_ATP-bd"/>
</dbReference>
<dbReference type="PANTHER" id="PTHR14025">
    <property type="entry name" value="FANCONI ANEMIA GROUP M FANCM FAMILY MEMBER"/>
    <property type="match status" value="1"/>
</dbReference>
<feature type="compositionally biased region" description="Pro residues" evidence="15">
    <location>
        <begin position="1070"/>
        <end position="1082"/>
    </location>
</feature>
<dbReference type="Pfam" id="PF04851">
    <property type="entry name" value="ResIII"/>
    <property type="match status" value="1"/>
</dbReference>
<comment type="subcellular location">
    <subcellularLocation>
        <location evidence="2 14">Nucleus</location>
    </subcellularLocation>
</comment>
<feature type="region of interest" description="Disordered" evidence="15">
    <location>
        <begin position="27"/>
        <end position="160"/>
    </location>
</feature>
<feature type="region of interest" description="Disordered" evidence="15">
    <location>
        <begin position="811"/>
        <end position="881"/>
    </location>
</feature>
<dbReference type="Proteomes" id="UP000799640">
    <property type="component" value="Unassembled WGS sequence"/>
</dbReference>
<evidence type="ECO:0000256" key="11">
    <source>
        <dbReference type="ARBA" id="ARBA00023204"/>
    </source>
</evidence>
<evidence type="ECO:0000256" key="4">
    <source>
        <dbReference type="ARBA" id="ARBA00011390"/>
    </source>
</evidence>
<dbReference type="SMART" id="SM00487">
    <property type="entry name" value="DEXDc"/>
    <property type="match status" value="1"/>
</dbReference>
<evidence type="ECO:0000313" key="19">
    <source>
        <dbReference type="Proteomes" id="UP000799640"/>
    </source>
</evidence>
<feature type="domain" description="Helicase ATP-binding" evidence="16">
    <location>
        <begin position="277"/>
        <end position="445"/>
    </location>
</feature>
<comment type="function">
    <text evidence="1 14">ATP-dependent DNA helicase involved in DNA damage repair by homologous recombination and in genome maintenance. Capable of unwinding D-loops. Plays a role in limiting crossover recombinants during mitotic DNA double-strand break (DSB) repair. Component of a FANCM-MHF complex which promotes gene conversion at blocked replication forks, probably by reversal of the stalled fork.</text>
</comment>
<comment type="catalytic activity">
    <reaction evidence="13 14">
        <text>ATP + H2O = ADP + phosphate + H(+)</text>
        <dbReference type="Rhea" id="RHEA:13065"/>
        <dbReference type="ChEBI" id="CHEBI:15377"/>
        <dbReference type="ChEBI" id="CHEBI:15378"/>
        <dbReference type="ChEBI" id="CHEBI:30616"/>
        <dbReference type="ChEBI" id="CHEBI:43474"/>
        <dbReference type="ChEBI" id="CHEBI:456216"/>
        <dbReference type="EC" id="3.6.4.12"/>
    </reaction>
</comment>
<evidence type="ECO:0000256" key="5">
    <source>
        <dbReference type="ARBA" id="ARBA00022741"/>
    </source>
</evidence>
<dbReference type="SMART" id="SM00490">
    <property type="entry name" value="HELICc"/>
    <property type="match status" value="1"/>
</dbReference>
<dbReference type="FunFam" id="3.40.50.300:FF:000861">
    <property type="entry name" value="Fanconi anemia, complementation group M"/>
    <property type="match status" value="1"/>
</dbReference>
<dbReference type="PROSITE" id="PS51194">
    <property type="entry name" value="HELICASE_CTER"/>
    <property type="match status" value="1"/>
</dbReference>
<evidence type="ECO:0000256" key="13">
    <source>
        <dbReference type="ARBA" id="ARBA00047995"/>
    </source>
</evidence>
<keyword evidence="10" id="KW-0238">DNA-binding</keyword>
<feature type="compositionally biased region" description="Acidic residues" evidence="15">
    <location>
        <begin position="1281"/>
        <end position="1290"/>
    </location>
</feature>
<dbReference type="GO" id="GO:0005634">
    <property type="term" value="C:nucleus"/>
    <property type="evidence" value="ECO:0007669"/>
    <property type="project" value="UniProtKB-SubCell"/>
</dbReference>
<dbReference type="InterPro" id="IPR001650">
    <property type="entry name" value="Helicase_C-like"/>
</dbReference>
<comment type="similarity">
    <text evidence="3 14">Belongs to the DEAD box helicase family. DEAH subfamily. FANCM sub-subfamily.</text>
</comment>
<dbReference type="InterPro" id="IPR044749">
    <property type="entry name" value="FANCM_DEXDc"/>
</dbReference>
<feature type="compositionally biased region" description="Basic residues" evidence="15">
    <location>
        <begin position="823"/>
        <end position="838"/>
    </location>
</feature>
<accession>A0A6G1I7L9</accession>
<dbReference type="CDD" id="cd18801">
    <property type="entry name" value="SF2_C_FANCM_Hef"/>
    <property type="match status" value="1"/>
</dbReference>
<dbReference type="PROSITE" id="PS51192">
    <property type="entry name" value="HELICASE_ATP_BIND_1"/>
    <property type="match status" value="1"/>
</dbReference>
<dbReference type="EC" id="3.6.4.12" evidence="14"/>
<evidence type="ECO:0000259" key="16">
    <source>
        <dbReference type="PROSITE" id="PS51192"/>
    </source>
</evidence>
<keyword evidence="6" id="KW-0227">DNA damage</keyword>
<proteinExistence type="inferred from homology"/>
<evidence type="ECO:0000256" key="10">
    <source>
        <dbReference type="ARBA" id="ARBA00023125"/>
    </source>
</evidence>
<dbReference type="CDD" id="cd12091">
    <property type="entry name" value="FANCM_ID"/>
    <property type="match status" value="1"/>
</dbReference>
<evidence type="ECO:0000313" key="18">
    <source>
        <dbReference type="EMBL" id="KAF2403985.1"/>
    </source>
</evidence>
<evidence type="ECO:0000256" key="9">
    <source>
        <dbReference type="ARBA" id="ARBA00022840"/>
    </source>
</evidence>
<dbReference type="InterPro" id="IPR039686">
    <property type="entry name" value="FANCM/Mph1-like_ID"/>
</dbReference>
<comment type="subunit">
    <text evidence="4 14">Interacts with the MHF histone-fold complex to form the FANCM-MHF complex.</text>
</comment>
<feature type="compositionally biased region" description="Acidic residues" evidence="15">
    <location>
        <begin position="123"/>
        <end position="134"/>
    </location>
</feature>
<dbReference type="GO" id="GO:0009378">
    <property type="term" value="F:four-way junction helicase activity"/>
    <property type="evidence" value="ECO:0007669"/>
    <property type="project" value="TreeGrafter"/>
</dbReference>
<dbReference type="EMBL" id="ML996689">
    <property type="protein sequence ID" value="KAF2403985.1"/>
    <property type="molecule type" value="Genomic_DNA"/>
</dbReference>